<keyword evidence="3" id="KW-0808">Transferase</keyword>
<keyword evidence="5" id="KW-0479">Metal-binding</keyword>
<dbReference type="EC" id="2.7.7.6" evidence="1"/>
<dbReference type="AlphaFoldDB" id="A0A2G2WQ43"/>
<dbReference type="STRING" id="33114.A0A2G2WQ43"/>
<reference evidence="9 10" key="1">
    <citation type="journal article" date="2017" name="Genome Biol.">
        <title>New reference genome sequences of hot pepper reveal the massive evolution of plant disease-resistance genes by retroduplication.</title>
        <authorList>
            <person name="Kim S."/>
            <person name="Park J."/>
            <person name="Yeom S.I."/>
            <person name="Kim Y.M."/>
            <person name="Seo E."/>
            <person name="Kim K.T."/>
            <person name="Kim M.S."/>
            <person name="Lee J.M."/>
            <person name="Cheong K."/>
            <person name="Shin H.S."/>
            <person name="Kim S.B."/>
            <person name="Han K."/>
            <person name="Lee J."/>
            <person name="Park M."/>
            <person name="Lee H.A."/>
            <person name="Lee H.Y."/>
            <person name="Lee Y."/>
            <person name="Oh S."/>
            <person name="Lee J.H."/>
            <person name="Choi E."/>
            <person name="Choi E."/>
            <person name="Lee S.E."/>
            <person name="Jeon J."/>
            <person name="Kim H."/>
            <person name="Choi G."/>
            <person name="Song H."/>
            <person name="Lee J."/>
            <person name="Lee S.C."/>
            <person name="Kwon J.K."/>
            <person name="Lee H.Y."/>
            <person name="Koo N."/>
            <person name="Hong Y."/>
            <person name="Kim R.W."/>
            <person name="Kang W.H."/>
            <person name="Huh J.H."/>
            <person name="Kang B.C."/>
            <person name="Yang T.J."/>
            <person name="Lee Y.H."/>
            <person name="Bennetzen J.L."/>
            <person name="Choi D."/>
        </authorList>
    </citation>
    <scope>NUCLEOTIDE SEQUENCE [LARGE SCALE GENOMIC DNA]</scope>
    <source>
        <strain evidence="10">cv. PBC81</strain>
    </source>
</reference>
<dbReference type="GO" id="GO:0003899">
    <property type="term" value="F:DNA-directed RNA polymerase activity"/>
    <property type="evidence" value="ECO:0007669"/>
    <property type="project" value="UniProtKB-EC"/>
</dbReference>
<protein>
    <recommendedName>
        <fullName evidence="1">DNA-directed RNA polymerase</fullName>
        <ecNumber evidence="1">2.7.7.6</ecNumber>
    </recommendedName>
</protein>
<dbReference type="InterPro" id="IPR007083">
    <property type="entry name" value="RNA_pol_Rpb1_4"/>
</dbReference>
<evidence type="ECO:0000256" key="7">
    <source>
        <dbReference type="ARBA" id="ARBA00023163"/>
    </source>
</evidence>
<dbReference type="Gene3D" id="1.10.132.30">
    <property type="match status" value="1"/>
</dbReference>
<keyword evidence="6" id="KW-0862">Zinc</keyword>
<keyword evidence="10" id="KW-1185">Reference proteome</keyword>
<dbReference type="GO" id="GO:0003677">
    <property type="term" value="F:DNA binding"/>
    <property type="evidence" value="ECO:0007669"/>
    <property type="project" value="InterPro"/>
</dbReference>
<evidence type="ECO:0000256" key="2">
    <source>
        <dbReference type="ARBA" id="ARBA00022478"/>
    </source>
</evidence>
<dbReference type="Proteomes" id="UP000224567">
    <property type="component" value="Unassembled WGS sequence"/>
</dbReference>
<dbReference type="Pfam" id="PF25102">
    <property type="entry name" value="DUF7810"/>
    <property type="match status" value="1"/>
</dbReference>
<dbReference type="InterPro" id="IPR038120">
    <property type="entry name" value="Rpb1_funnel_sf"/>
</dbReference>
<sequence length="345" mass="38531">MAISGAARVRALPPEEFCRHGFMLGKALEACFGTMVVHNFKATCDRIHDDLEDLQQHIEIIRQLLPKLFPQNPIVQTTCDKSFLKEVVAQSCDGLSRRGKDEHTHERQESDKRVCFKSAREIDHALLRYSVLFEDDITTPNEPSGGNEGIACLRSYSRYANPLWCDNVPPKDGNLFLEDESTLKGKGCVVLETTSPSTLCDFIVESTHGDDCETSSEYTYEGTLVEVDLSDIFLYFLFALDNMYVIVESLDLRSNPFQEGEDDAIQMVALAFNDIIRSQFCGLFWHLGGLICIKIQDDEVIINILHGLNKARDNVGSNAEKSLSESNNLKAMVTAGSKGSFINIS</sequence>
<proteinExistence type="predicted"/>
<gene>
    <name evidence="9" type="ORF">CQW23_11573</name>
</gene>
<organism evidence="9 10">
    <name type="scientific">Capsicum baccatum</name>
    <name type="common">Peruvian pepper</name>
    <dbReference type="NCBI Taxonomy" id="33114"/>
    <lineage>
        <taxon>Eukaryota</taxon>
        <taxon>Viridiplantae</taxon>
        <taxon>Streptophyta</taxon>
        <taxon>Embryophyta</taxon>
        <taxon>Tracheophyta</taxon>
        <taxon>Spermatophyta</taxon>
        <taxon>Magnoliopsida</taxon>
        <taxon>eudicotyledons</taxon>
        <taxon>Gunneridae</taxon>
        <taxon>Pentapetalae</taxon>
        <taxon>asterids</taxon>
        <taxon>lamiids</taxon>
        <taxon>Solanales</taxon>
        <taxon>Solanaceae</taxon>
        <taxon>Solanoideae</taxon>
        <taxon>Capsiceae</taxon>
        <taxon>Capsicum</taxon>
    </lineage>
</organism>
<evidence type="ECO:0000256" key="3">
    <source>
        <dbReference type="ARBA" id="ARBA00022679"/>
    </source>
</evidence>
<evidence type="ECO:0000256" key="6">
    <source>
        <dbReference type="ARBA" id="ARBA00022833"/>
    </source>
</evidence>
<name>A0A2G2WQ43_CAPBA</name>
<feature type="domain" description="RNA polymerase Rpb1" evidence="8">
    <location>
        <begin position="303"/>
        <end position="345"/>
    </location>
</feature>
<keyword evidence="2" id="KW-0240">DNA-directed RNA polymerase</keyword>
<evidence type="ECO:0000256" key="5">
    <source>
        <dbReference type="ARBA" id="ARBA00022723"/>
    </source>
</evidence>
<dbReference type="GO" id="GO:0006351">
    <property type="term" value="P:DNA-templated transcription"/>
    <property type="evidence" value="ECO:0007669"/>
    <property type="project" value="InterPro"/>
</dbReference>
<dbReference type="GO" id="GO:0000428">
    <property type="term" value="C:DNA-directed RNA polymerase complex"/>
    <property type="evidence" value="ECO:0007669"/>
    <property type="project" value="UniProtKB-KW"/>
</dbReference>
<evidence type="ECO:0000256" key="4">
    <source>
        <dbReference type="ARBA" id="ARBA00022695"/>
    </source>
</evidence>
<evidence type="ECO:0000256" key="1">
    <source>
        <dbReference type="ARBA" id="ARBA00012418"/>
    </source>
</evidence>
<accession>A0A2G2WQ43</accession>
<evidence type="ECO:0000313" key="10">
    <source>
        <dbReference type="Proteomes" id="UP000224567"/>
    </source>
</evidence>
<dbReference type="GO" id="GO:0046872">
    <property type="term" value="F:metal ion binding"/>
    <property type="evidence" value="ECO:0007669"/>
    <property type="project" value="UniProtKB-KW"/>
</dbReference>
<evidence type="ECO:0000259" key="8">
    <source>
        <dbReference type="Pfam" id="PF05000"/>
    </source>
</evidence>
<dbReference type="EMBL" id="MLFT02000005">
    <property type="protein sequence ID" value="PHT47365.1"/>
    <property type="molecule type" value="Genomic_DNA"/>
</dbReference>
<dbReference type="OrthoDB" id="1325335at2759"/>
<dbReference type="InterPro" id="IPR056712">
    <property type="entry name" value="DUF7810"/>
</dbReference>
<keyword evidence="4" id="KW-0548">Nucleotidyltransferase</keyword>
<dbReference type="Pfam" id="PF05000">
    <property type="entry name" value="RNA_pol_Rpb1_4"/>
    <property type="match status" value="1"/>
</dbReference>
<dbReference type="SUPFAM" id="SSF64484">
    <property type="entry name" value="beta and beta-prime subunits of DNA dependent RNA-polymerase"/>
    <property type="match status" value="1"/>
</dbReference>
<evidence type="ECO:0000313" key="9">
    <source>
        <dbReference type="EMBL" id="PHT47365.1"/>
    </source>
</evidence>
<comment type="caution">
    <text evidence="9">The sequence shown here is derived from an EMBL/GenBank/DDBJ whole genome shotgun (WGS) entry which is preliminary data.</text>
</comment>
<reference evidence="10" key="2">
    <citation type="journal article" date="2017" name="J. Anim. Genet.">
        <title>Multiple reference genome sequences of hot pepper reveal the massive evolution of plant disease resistance genes by retroduplication.</title>
        <authorList>
            <person name="Kim S."/>
            <person name="Park J."/>
            <person name="Yeom S.-I."/>
            <person name="Kim Y.-M."/>
            <person name="Seo E."/>
            <person name="Kim K.-T."/>
            <person name="Kim M.-S."/>
            <person name="Lee J.M."/>
            <person name="Cheong K."/>
            <person name="Shin H.-S."/>
            <person name="Kim S.-B."/>
            <person name="Han K."/>
            <person name="Lee J."/>
            <person name="Park M."/>
            <person name="Lee H.-A."/>
            <person name="Lee H.-Y."/>
            <person name="Lee Y."/>
            <person name="Oh S."/>
            <person name="Lee J.H."/>
            <person name="Choi E."/>
            <person name="Choi E."/>
            <person name="Lee S.E."/>
            <person name="Jeon J."/>
            <person name="Kim H."/>
            <person name="Choi G."/>
            <person name="Song H."/>
            <person name="Lee J."/>
            <person name="Lee S.-C."/>
            <person name="Kwon J.-K."/>
            <person name="Lee H.-Y."/>
            <person name="Koo N."/>
            <person name="Hong Y."/>
            <person name="Kim R.W."/>
            <person name="Kang W.-H."/>
            <person name="Huh J.H."/>
            <person name="Kang B.-C."/>
            <person name="Yang T.-J."/>
            <person name="Lee Y.-H."/>
            <person name="Bennetzen J.L."/>
            <person name="Choi D."/>
        </authorList>
    </citation>
    <scope>NUCLEOTIDE SEQUENCE [LARGE SCALE GENOMIC DNA]</scope>
    <source>
        <strain evidence="10">cv. PBC81</strain>
    </source>
</reference>
<keyword evidence="7" id="KW-0804">Transcription</keyword>